<keyword evidence="3" id="KW-1185">Reference proteome</keyword>
<evidence type="ECO:0000256" key="1">
    <source>
        <dbReference type="ARBA" id="ARBA00006218"/>
    </source>
</evidence>
<dbReference type="GO" id="GO:0005801">
    <property type="term" value="C:cis-Golgi network"/>
    <property type="evidence" value="ECO:0007669"/>
    <property type="project" value="TreeGrafter"/>
</dbReference>
<dbReference type="PANTHER" id="PTHR12817">
    <property type="entry name" value="TRAFFICKING PROTEIN PARTICLE COMPLEX SUBUNIT 6B"/>
    <property type="match status" value="1"/>
</dbReference>
<dbReference type="OrthoDB" id="941624at2759"/>
<dbReference type="CDD" id="cd14944">
    <property type="entry name" value="TRAPPC6A_Trs33"/>
    <property type="match status" value="1"/>
</dbReference>
<dbReference type="InterPro" id="IPR037992">
    <property type="entry name" value="TRAPPC6/Trs33"/>
</dbReference>
<dbReference type="Pfam" id="PF04051">
    <property type="entry name" value="TRAPP"/>
    <property type="match status" value="1"/>
</dbReference>
<dbReference type="Proteomes" id="UP000054560">
    <property type="component" value="Unassembled WGS sequence"/>
</dbReference>
<dbReference type="GeneID" id="25901202"/>
<dbReference type="InterPro" id="IPR024096">
    <property type="entry name" value="NO_sig/Golgi_transp_ligand-bd"/>
</dbReference>
<evidence type="ECO:0000313" key="2">
    <source>
        <dbReference type="EMBL" id="KNC87170.1"/>
    </source>
</evidence>
<organism evidence="2 3">
    <name type="scientific">Sphaeroforma arctica JP610</name>
    <dbReference type="NCBI Taxonomy" id="667725"/>
    <lineage>
        <taxon>Eukaryota</taxon>
        <taxon>Ichthyosporea</taxon>
        <taxon>Ichthyophonida</taxon>
        <taxon>Sphaeroforma</taxon>
    </lineage>
</organism>
<accession>A0A0L0GDU1</accession>
<dbReference type="InterPro" id="IPR007194">
    <property type="entry name" value="TRAPP_component"/>
</dbReference>
<protein>
    <recommendedName>
        <fullName evidence="4">Trafficking protein particle complex subunit 6B</fullName>
    </recommendedName>
</protein>
<comment type="similarity">
    <text evidence="1">Belongs to the TRAPP small subunits family. BET3 subfamily.</text>
</comment>
<sequence length="172" mass="19710">MSQRDEAGTLFEFLHMEMVHMFMSAEEEEETANNDVRDFVHVKLEKIGFSCGQSLAERLTQDTPRMTDQLEVIKFICKDFWMNLFQKQVDNLRTNHKGVYVLQDNKFQTFAPIANGTQYIEQMSPFLAMPCGLIRGALAALGHTATVHADVVNMPACTFQIRIQRMETEAIQ</sequence>
<dbReference type="GO" id="GO:0030008">
    <property type="term" value="C:TRAPP complex"/>
    <property type="evidence" value="ECO:0007669"/>
    <property type="project" value="TreeGrafter"/>
</dbReference>
<dbReference type="eggNOG" id="KOG3316">
    <property type="taxonomic scope" value="Eukaryota"/>
</dbReference>
<dbReference type="GO" id="GO:0006888">
    <property type="term" value="P:endoplasmic reticulum to Golgi vesicle-mediated transport"/>
    <property type="evidence" value="ECO:0007669"/>
    <property type="project" value="TreeGrafter"/>
</dbReference>
<dbReference type="SUPFAM" id="SSF111126">
    <property type="entry name" value="Ligand-binding domain in the NO signalling and Golgi transport"/>
    <property type="match status" value="1"/>
</dbReference>
<dbReference type="GO" id="GO:0005802">
    <property type="term" value="C:trans-Golgi network"/>
    <property type="evidence" value="ECO:0007669"/>
    <property type="project" value="TreeGrafter"/>
</dbReference>
<dbReference type="STRING" id="667725.A0A0L0GDU1"/>
<evidence type="ECO:0000313" key="3">
    <source>
        <dbReference type="Proteomes" id="UP000054560"/>
    </source>
</evidence>
<dbReference type="Gene3D" id="3.30.1380.20">
    <property type="entry name" value="Trafficking protein particle complex subunit 3"/>
    <property type="match status" value="1"/>
</dbReference>
<name>A0A0L0GDU1_9EUKA</name>
<dbReference type="EMBL" id="KQ241620">
    <property type="protein sequence ID" value="KNC87170.1"/>
    <property type="molecule type" value="Genomic_DNA"/>
</dbReference>
<gene>
    <name evidence="2" type="ORF">SARC_00698</name>
</gene>
<evidence type="ECO:0008006" key="4">
    <source>
        <dbReference type="Google" id="ProtNLM"/>
    </source>
</evidence>
<dbReference type="PANTHER" id="PTHR12817:SF0">
    <property type="entry name" value="GEO08327P1"/>
    <property type="match status" value="1"/>
</dbReference>
<reference evidence="2 3" key="1">
    <citation type="submission" date="2011-02" db="EMBL/GenBank/DDBJ databases">
        <title>The Genome Sequence of Sphaeroforma arctica JP610.</title>
        <authorList>
            <consortium name="The Broad Institute Genome Sequencing Platform"/>
            <person name="Russ C."/>
            <person name="Cuomo C."/>
            <person name="Young S.K."/>
            <person name="Zeng Q."/>
            <person name="Gargeya S."/>
            <person name="Alvarado L."/>
            <person name="Berlin A."/>
            <person name="Chapman S.B."/>
            <person name="Chen Z."/>
            <person name="Freedman E."/>
            <person name="Gellesch M."/>
            <person name="Goldberg J."/>
            <person name="Griggs A."/>
            <person name="Gujja S."/>
            <person name="Heilman E."/>
            <person name="Heiman D."/>
            <person name="Howarth C."/>
            <person name="Mehta T."/>
            <person name="Neiman D."/>
            <person name="Pearson M."/>
            <person name="Roberts A."/>
            <person name="Saif S."/>
            <person name="Shea T."/>
            <person name="Shenoy N."/>
            <person name="Sisk P."/>
            <person name="Stolte C."/>
            <person name="Sykes S."/>
            <person name="White J."/>
            <person name="Yandava C."/>
            <person name="Burger G."/>
            <person name="Gray M.W."/>
            <person name="Holland P.W.H."/>
            <person name="King N."/>
            <person name="Lang F.B.F."/>
            <person name="Roger A.J."/>
            <person name="Ruiz-Trillo I."/>
            <person name="Haas B."/>
            <person name="Nusbaum C."/>
            <person name="Birren B."/>
        </authorList>
    </citation>
    <scope>NUCLEOTIDE SEQUENCE [LARGE SCALE GENOMIC DNA]</scope>
    <source>
        <strain evidence="2 3">JP610</strain>
    </source>
</reference>
<dbReference type="AlphaFoldDB" id="A0A0L0GDU1"/>
<proteinExistence type="inferred from homology"/>
<dbReference type="RefSeq" id="XP_014161072.1">
    <property type="nucleotide sequence ID" value="XM_014305597.1"/>
</dbReference>